<dbReference type="EMBL" id="MN739578">
    <property type="protein sequence ID" value="QHT14056.1"/>
    <property type="molecule type" value="Genomic_DNA"/>
</dbReference>
<accession>A0A6C0DAN3</accession>
<proteinExistence type="predicted"/>
<dbReference type="AlphaFoldDB" id="A0A6C0DAN3"/>
<protein>
    <submittedName>
        <fullName evidence="1">Uncharacterized protein</fullName>
    </submittedName>
</protein>
<reference evidence="1" key="1">
    <citation type="journal article" date="2020" name="Nature">
        <title>Giant virus diversity and host interactions through global metagenomics.</title>
        <authorList>
            <person name="Schulz F."/>
            <person name="Roux S."/>
            <person name="Paez-Espino D."/>
            <person name="Jungbluth S."/>
            <person name="Walsh D.A."/>
            <person name="Denef V.J."/>
            <person name="McMahon K.D."/>
            <person name="Konstantinidis K.T."/>
            <person name="Eloe-Fadrosh E.A."/>
            <person name="Kyrpides N.C."/>
            <person name="Woyke T."/>
        </authorList>
    </citation>
    <scope>NUCLEOTIDE SEQUENCE</scope>
    <source>
        <strain evidence="1">GVMAG-M-3300023174-134</strain>
    </source>
</reference>
<sequence>MGKIKMLFILFLLIVFLAGMYTTTNLHNIFGIENMENHVTDNSGNSCPDLLVQKGKVLVLYNTKQPIIEGKNPIPFFNLDEYIHYLEIQREKGINCPVLYLQQENDAQGKDVYRVRPSPFDLQGGLPSMSNINNQSIQNIQNTNNDTGVYKKIDASRENTPYNKNQHFGFDPYGQDVGLYTEVDKLHDSTEMNKISDNPMDSNWAGITYTQQMIDSGKYVDNYVNKPVLFQPKVAFEPSVKGPFPLPKDEL</sequence>
<evidence type="ECO:0000313" key="1">
    <source>
        <dbReference type="EMBL" id="QHT14056.1"/>
    </source>
</evidence>
<name>A0A6C0DAN3_9ZZZZ</name>
<organism evidence="1">
    <name type="scientific">viral metagenome</name>
    <dbReference type="NCBI Taxonomy" id="1070528"/>
    <lineage>
        <taxon>unclassified sequences</taxon>
        <taxon>metagenomes</taxon>
        <taxon>organismal metagenomes</taxon>
    </lineage>
</organism>